<dbReference type="GO" id="GO:0008677">
    <property type="term" value="F:2-dehydropantoate 2-reductase activity"/>
    <property type="evidence" value="ECO:0007669"/>
    <property type="project" value="TreeGrafter"/>
</dbReference>
<keyword evidence="2" id="KW-0521">NADP</keyword>
<dbReference type="Pfam" id="PF02558">
    <property type="entry name" value="ApbA"/>
    <property type="match status" value="1"/>
</dbReference>
<dbReference type="InterPro" id="IPR013752">
    <property type="entry name" value="KPA_reductase"/>
</dbReference>
<sequence length="351" mass="37154">MSGTAAQRRAYTVVGGGAIGGTIAFHLAKAGHPVLVVDQDTEHVGAISDQGLGIRRPDGRVERQPVRAITPDGADALPATGGGLGAVVLAVKAQATDPAVRWIAPRLAEDGFVVSLQNGLCEEQIAAEVGERRTVTAFVNLFADLVAPGLIADGGAGALVVGELDGRVSPRVERLVTDLRAWGPAVAHPNVAGHLWSKQSYSVVGATSALVDVPIHETIEAHPDMTVALAREVYAVGAAIGVHPESFDHWEAGAFAVDAHLPYTRQVLADFCGWLRTQPKNKTGIWRDLAVRKRPTEVPAMLAPVLRLADDHGINCPGIRTVVRLIGELERGERRMDESNVTEVERAVSGR</sequence>
<dbReference type="RefSeq" id="WP_136728024.1">
    <property type="nucleotide sequence ID" value="NZ_SUMC01000046.1"/>
</dbReference>
<evidence type="ECO:0000256" key="2">
    <source>
        <dbReference type="ARBA" id="ARBA00022857"/>
    </source>
</evidence>
<dbReference type="Gene3D" id="1.10.1040.10">
    <property type="entry name" value="N-(1-d-carboxylethyl)-l-norvaline Dehydrogenase, domain 2"/>
    <property type="match status" value="1"/>
</dbReference>
<dbReference type="AlphaFoldDB" id="A0A4U0S9A4"/>
<dbReference type="Gene3D" id="3.40.50.720">
    <property type="entry name" value="NAD(P)-binding Rossmann-like Domain"/>
    <property type="match status" value="1"/>
</dbReference>
<dbReference type="InterPro" id="IPR008927">
    <property type="entry name" value="6-PGluconate_DH-like_C_sf"/>
</dbReference>
<evidence type="ECO:0000259" key="4">
    <source>
        <dbReference type="Pfam" id="PF02558"/>
    </source>
</evidence>
<comment type="caution">
    <text evidence="6">The sequence shown here is derived from an EMBL/GenBank/DDBJ whole genome shotgun (WGS) entry which is preliminary data.</text>
</comment>
<comment type="similarity">
    <text evidence="1">Belongs to the ketopantoate reductase family.</text>
</comment>
<reference evidence="6 7" key="1">
    <citation type="submission" date="2019-04" db="EMBL/GenBank/DDBJ databases">
        <title>Streptomyces oryziradicis sp. nov., a novel actinomycete isolated from rhizosphere soil of rice (Oryza sativa L.).</title>
        <authorList>
            <person name="Li C."/>
        </authorList>
    </citation>
    <scope>NUCLEOTIDE SEQUENCE [LARGE SCALE GENOMIC DNA]</scope>
    <source>
        <strain evidence="6 7">NEAU-C40</strain>
    </source>
</reference>
<evidence type="ECO:0000313" key="6">
    <source>
        <dbReference type="EMBL" id="TKA04817.1"/>
    </source>
</evidence>
<evidence type="ECO:0000256" key="3">
    <source>
        <dbReference type="ARBA" id="ARBA00023002"/>
    </source>
</evidence>
<dbReference type="Proteomes" id="UP000305778">
    <property type="component" value="Unassembled WGS sequence"/>
</dbReference>
<dbReference type="SUPFAM" id="SSF51735">
    <property type="entry name" value="NAD(P)-binding Rossmann-fold domains"/>
    <property type="match status" value="1"/>
</dbReference>
<evidence type="ECO:0000313" key="7">
    <source>
        <dbReference type="Proteomes" id="UP000305778"/>
    </source>
</evidence>
<dbReference type="GO" id="GO:0050661">
    <property type="term" value="F:NADP binding"/>
    <property type="evidence" value="ECO:0007669"/>
    <property type="project" value="TreeGrafter"/>
</dbReference>
<dbReference type="OrthoDB" id="9783294at2"/>
<dbReference type="SUPFAM" id="SSF48179">
    <property type="entry name" value="6-phosphogluconate dehydrogenase C-terminal domain-like"/>
    <property type="match status" value="1"/>
</dbReference>
<dbReference type="GO" id="GO:0005737">
    <property type="term" value="C:cytoplasm"/>
    <property type="evidence" value="ECO:0007669"/>
    <property type="project" value="TreeGrafter"/>
</dbReference>
<dbReference type="Pfam" id="PF08546">
    <property type="entry name" value="ApbA_C"/>
    <property type="match status" value="1"/>
</dbReference>
<organism evidence="6 7">
    <name type="scientific">Actinacidiphila oryziradicis</name>
    <dbReference type="NCBI Taxonomy" id="2571141"/>
    <lineage>
        <taxon>Bacteria</taxon>
        <taxon>Bacillati</taxon>
        <taxon>Actinomycetota</taxon>
        <taxon>Actinomycetes</taxon>
        <taxon>Kitasatosporales</taxon>
        <taxon>Streptomycetaceae</taxon>
        <taxon>Actinacidiphila</taxon>
    </lineage>
</organism>
<protein>
    <recommendedName>
        <fullName evidence="8">2-dehydropantoate 2-reductase</fullName>
    </recommendedName>
</protein>
<dbReference type="InterPro" id="IPR013328">
    <property type="entry name" value="6PGD_dom2"/>
</dbReference>
<feature type="domain" description="Ketopantoate reductase N-terminal" evidence="4">
    <location>
        <begin position="12"/>
        <end position="165"/>
    </location>
</feature>
<dbReference type="InterPro" id="IPR013332">
    <property type="entry name" value="KPR_N"/>
</dbReference>
<dbReference type="EMBL" id="SUMC01000046">
    <property type="protein sequence ID" value="TKA04817.1"/>
    <property type="molecule type" value="Genomic_DNA"/>
</dbReference>
<dbReference type="PANTHER" id="PTHR43765:SF2">
    <property type="entry name" value="2-DEHYDROPANTOATE 2-REDUCTASE"/>
    <property type="match status" value="1"/>
</dbReference>
<dbReference type="PANTHER" id="PTHR43765">
    <property type="entry name" value="2-DEHYDROPANTOATE 2-REDUCTASE-RELATED"/>
    <property type="match status" value="1"/>
</dbReference>
<evidence type="ECO:0000259" key="5">
    <source>
        <dbReference type="Pfam" id="PF08546"/>
    </source>
</evidence>
<proteinExistence type="inferred from homology"/>
<evidence type="ECO:0000256" key="1">
    <source>
        <dbReference type="ARBA" id="ARBA00007870"/>
    </source>
</evidence>
<keyword evidence="7" id="KW-1185">Reference proteome</keyword>
<gene>
    <name evidence="6" type="ORF">FCI23_34140</name>
</gene>
<accession>A0A4U0S9A4</accession>
<evidence type="ECO:0008006" key="8">
    <source>
        <dbReference type="Google" id="ProtNLM"/>
    </source>
</evidence>
<keyword evidence="3" id="KW-0560">Oxidoreductase</keyword>
<dbReference type="InterPro" id="IPR036291">
    <property type="entry name" value="NAD(P)-bd_dom_sf"/>
</dbReference>
<name>A0A4U0S9A4_9ACTN</name>
<dbReference type="InterPro" id="IPR050838">
    <property type="entry name" value="Ketopantoate_reductase"/>
</dbReference>
<feature type="domain" description="Ketopantoate reductase C-terminal" evidence="5">
    <location>
        <begin position="193"/>
        <end position="329"/>
    </location>
</feature>